<accession>A0AAD8KMH6</accession>
<sequence>MLHPTLPVRNAVLMFDQMGNLTAYRSSTGVLIEHKDSNRIVHDLEVIFIGYENEFGEYFDLIEEHETITDDAVPQDLAQVPPPAQEDRDCDGSCEDVHPREHSFIGGPQDCFLGKCVEEEREIVKTVIAPVIPIGKKISNSKVRYILSPEEVREVDWHAYFDAIKASREKEPEVIDAPELETLMDIVVPPLIQQEAKPHPSPVTSICATDYVEEVFFSGDESESEVENSIPKVSDDSTLEVIEDPYDWMTEFEREMMESPSLGMMMSMMMGDNEVGDYFEDIYAPLEGETGETPSVGMLEDEIVLYDIPPDIPLEITLPEPISVSGYHYVESYADYLDSPPKIRPPRKKIWGIGDEYDLRMIETPSVRTYRGDRLLGYLLGVVFRPSKFKCWWIEPREVDDSCLSFNEFYIFMVAGVPLRVEAVPRRIKEKPPD</sequence>
<evidence type="ECO:0000313" key="1">
    <source>
        <dbReference type="EMBL" id="KAK1423851.1"/>
    </source>
</evidence>
<protein>
    <submittedName>
        <fullName evidence="1">Uncharacterized protein</fullName>
    </submittedName>
</protein>
<dbReference type="EMBL" id="JAUHHV010000005">
    <property type="protein sequence ID" value="KAK1423851.1"/>
    <property type="molecule type" value="Genomic_DNA"/>
</dbReference>
<keyword evidence="2" id="KW-1185">Reference proteome</keyword>
<gene>
    <name evidence="1" type="ORF">QVD17_19160</name>
</gene>
<organism evidence="1 2">
    <name type="scientific">Tagetes erecta</name>
    <name type="common">African marigold</name>
    <dbReference type="NCBI Taxonomy" id="13708"/>
    <lineage>
        <taxon>Eukaryota</taxon>
        <taxon>Viridiplantae</taxon>
        <taxon>Streptophyta</taxon>
        <taxon>Embryophyta</taxon>
        <taxon>Tracheophyta</taxon>
        <taxon>Spermatophyta</taxon>
        <taxon>Magnoliopsida</taxon>
        <taxon>eudicotyledons</taxon>
        <taxon>Gunneridae</taxon>
        <taxon>Pentapetalae</taxon>
        <taxon>asterids</taxon>
        <taxon>campanulids</taxon>
        <taxon>Asterales</taxon>
        <taxon>Asteraceae</taxon>
        <taxon>Asteroideae</taxon>
        <taxon>Heliantheae alliance</taxon>
        <taxon>Tageteae</taxon>
        <taxon>Tagetes</taxon>
    </lineage>
</organism>
<reference evidence="1" key="1">
    <citation type="journal article" date="2023" name="bioRxiv">
        <title>Improved chromosome-level genome assembly for marigold (Tagetes erecta).</title>
        <authorList>
            <person name="Jiang F."/>
            <person name="Yuan L."/>
            <person name="Wang S."/>
            <person name="Wang H."/>
            <person name="Xu D."/>
            <person name="Wang A."/>
            <person name="Fan W."/>
        </authorList>
    </citation>
    <scope>NUCLEOTIDE SEQUENCE</scope>
    <source>
        <strain evidence="1">WSJ</strain>
        <tissue evidence="1">Leaf</tissue>
    </source>
</reference>
<dbReference type="AlphaFoldDB" id="A0AAD8KMH6"/>
<evidence type="ECO:0000313" key="2">
    <source>
        <dbReference type="Proteomes" id="UP001229421"/>
    </source>
</evidence>
<dbReference type="Proteomes" id="UP001229421">
    <property type="component" value="Unassembled WGS sequence"/>
</dbReference>
<name>A0AAD8KMH6_TARER</name>
<proteinExistence type="predicted"/>
<comment type="caution">
    <text evidence="1">The sequence shown here is derived from an EMBL/GenBank/DDBJ whole genome shotgun (WGS) entry which is preliminary data.</text>
</comment>